<dbReference type="Proteomes" id="UP000324354">
    <property type="component" value="Chromosome"/>
</dbReference>
<name>A0A5C0XSC4_PYRFU</name>
<keyword evidence="1" id="KW-0805">Transcription regulation</keyword>
<dbReference type="SUPFAM" id="SSF46785">
    <property type="entry name" value="Winged helix' DNA-binding domain"/>
    <property type="match status" value="1"/>
</dbReference>
<dbReference type="EMBL" id="CP023154">
    <property type="protein sequence ID" value="QEK79689.1"/>
    <property type="molecule type" value="Genomic_DNA"/>
</dbReference>
<dbReference type="PANTHER" id="PTHR42756">
    <property type="entry name" value="TRANSCRIPTIONAL REGULATOR, MARR"/>
    <property type="match status" value="1"/>
</dbReference>
<evidence type="ECO:0000313" key="6">
    <source>
        <dbReference type="Proteomes" id="UP000324354"/>
    </source>
</evidence>
<protein>
    <submittedName>
        <fullName evidence="5">Transcriptional regulator</fullName>
    </submittedName>
</protein>
<dbReference type="GO" id="GO:0003700">
    <property type="term" value="F:DNA-binding transcription factor activity"/>
    <property type="evidence" value="ECO:0007669"/>
    <property type="project" value="InterPro"/>
</dbReference>
<dbReference type="InterPro" id="IPR036390">
    <property type="entry name" value="WH_DNA-bd_sf"/>
</dbReference>
<keyword evidence="3" id="KW-0804">Transcription</keyword>
<dbReference type="Pfam" id="PF12802">
    <property type="entry name" value="MarR_2"/>
    <property type="match status" value="1"/>
</dbReference>
<evidence type="ECO:0000256" key="3">
    <source>
        <dbReference type="ARBA" id="ARBA00023163"/>
    </source>
</evidence>
<dbReference type="SMART" id="SM00347">
    <property type="entry name" value="HTH_MARR"/>
    <property type="match status" value="1"/>
</dbReference>
<evidence type="ECO:0000259" key="4">
    <source>
        <dbReference type="PROSITE" id="PS50995"/>
    </source>
</evidence>
<keyword evidence="2" id="KW-0238">DNA-binding</keyword>
<sequence length="105" mass="11961">MRKAFEGRLEKIGITFLEFKALIHLGEAKTQGELLKNMKVSKATASKVLRSLENKGIVERERRGKTYLVRLTNKGLELLEEISKAGKELDEKIFAEMSVDERIVL</sequence>
<gene>
    <name evidence="5" type="ORF">PFDSM3638_03525</name>
</gene>
<dbReference type="Gene3D" id="1.10.10.10">
    <property type="entry name" value="Winged helix-like DNA-binding domain superfamily/Winged helix DNA-binding domain"/>
    <property type="match status" value="1"/>
</dbReference>
<reference evidence="5 6" key="1">
    <citation type="submission" date="2017-08" db="EMBL/GenBank/DDBJ databases">
        <title>Resequencing and Reannotation of the genome of Pyrococcus furiosus type strain DSM3638.</title>
        <authorList>
            <person name="Reichelt R.M."/>
            <person name="Bunk B."/>
        </authorList>
    </citation>
    <scope>NUCLEOTIDE SEQUENCE [LARGE SCALE GENOMIC DNA]</scope>
    <source>
        <strain evidence="5 6">DSM 3638</strain>
    </source>
</reference>
<dbReference type="GO" id="GO:0003677">
    <property type="term" value="F:DNA binding"/>
    <property type="evidence" value="ECO:0007669"/>
    <property type="project" value="UniProtKB-KW"/>
</dbReference>
<dbReference type="InterPro" id="IPR000835">
    <property type="entry name" value="HTH_MarR-typ"/>
</dbReference>
<accession>A0A5C0XSC4</accession>
<evidence type="ECO:0000256" key="1">
    <source>
        <dbReference type="ARBA" id="ARBA00023015"/>
    </source>
</evidence>
<dbReference type="PROSITE" id="PS50995">
    <property type="entry name" value="HTH_MARR_2"/>
    <property type="match status" value="1"/>
</dbReference>
<organism evidence="5 6">
    <name type="scientific">Pyrococcus furiosus (strain ATCC 43587 / DSM 3638 / JCM 8422 / Vc1)</name>
    <dbReference type="NCBI Taxonomy" id="186497"/>
    <lineage>
        <taxon>Archaea</taxon>
        <taxon>Methanobacteriati</taxon>
        <taxon>Methanobacteriota</taxon>
        <taxon>Thermococci</taxon>
        <taxon>Thermococcales</taxon>
        <taxon>Thermococcaceae</taxon>
        <taxon>Pyrococcus</taxon>
    </lineage>
</organism>
<dbReference type="InterPro" id="IPR036388">
    <property type="entry name" value="WH-like_DNA-bd_sf"/>
</dbReference>
<dbReference type="AlphaFoldDB" id="A0A5C0XSC4"/>
<dbReference type="CDD" id="cd00090">
    <property type="entry name" value="HTH_ARSR"/>
    <property type="match status" value="1"/>
</dbReference>
<evidence type="ECO:0000313" key="5">
    <source>
        <dbReference type="EMBL" id="QEK79689.1"/>
    </source>
</evidence>
<dbReference type="InterPro" id="IPR011991">
    <property type="entry name" value="ArsR-like_HTH"/>
</dbReference>
<proteinExistence type="predicted"/>
<evidence type="ECO:0000256" key="2">
    <source>
        <dbReference type="ARBA" id="ARBA00023125"/>
    </source>
</evidence>
<dbReference type="PANTHER" id="PTHR42756:SF1">
    <property type="entry name" value="TRANSCRIPTIONAL REPRESSOR OF EMRAB OPERON"/>
    <property type="match status" value="1"/>
</dbReference>
<feature type="domain" description="HTH marR-type" evidence="4">
    <location>
        <begin position="1"/>
        <end position="105"/>
    </location>
</feature>